<dbReference type="AlphaFoldDB" id="A0A086XXV1"/>
<dbReference type="RefSeq" id="WP_036637051.1">
    <property type="nucleotide sequence ID" value="NZ_JFZB01000012.1"/>
</dbReference>
<dbReference type="Gene3D" id="3.40.50.1820">
    <property type="entry name" value="alpha/beta hydrolase"/>
    <property type="match status" value="1"/>
</dbReference>
<dbReference type="InterPro" id="IPR029058">
    <property type="entry name" value="AB_hydrolase_fold"/>
</dbReference>
<gene>
    <name evidence="2" type="ORF">CG50_00875</name>
</gene>
<organism evidence="2 3">
    <name type="scientific">Paenirhodobacter enshiensis</name>
    <dbReference type="NCBI Taxonomy" id="1105367"/>
    <lineage>
        <taxon>Bacteria</taxon>
        <taxon>Pseudomonadati</taxon>
        <taxon>Pseudomonadota</taxon>
        <taxon>Alphaproteobacteria</taxon>
        <taxon>Rhodobacterales</taxon>
        <taxon>Rhodobacter group</taxon>
        <taxon>Paenirhodobacter</taxon>
    </lineage>
</organism>
<dbReference type="NCBIfam" id="TIGR02427">
    <property type="entry name" value="protocat_pcaD"/>
    <property type="match status" value="1"/>
</dbReference>
<dbReference type="InterPro" id="IPR026968">
    <property type="entry name" value="PcaD/CatD"/>
</dbReference>
<evidence type="ECO:0000259" key="1">
    <source>
        <dbReference type="Pfam" id="PF00561"/>
    </source>
</evidence>
<proteinExistence type="predicted"/>
<feature type="domain" description="AB hydrolase-1" evidence="1">
    <location>
        <begin position="23"/>
        <end position="245"/>
    </location>
</feature>
<protein>
    <submittedName>
        <fullName evidence="2">3-oxoadipate enol-lactonase</fullName>
    </submittedName>
</protein>
<dbReference type="GO" id="GO:0042952">
    <property type="term" value="P:beta-ketoadipate pathway"/>
    <property type="evidence" value="ECO:0007669"/>
    <property type="project" value="InterPro"/>
</dbReference>
<keyword evidence="3" id="KW-1185">Reference proteome</keyword>
<dbReference type="EMBL" id="JFZB01000012">
    <property type="protein sequence ID" value="KFI26851.1"/>
    <property type="molecule type" value="Genomic_DNA"/>
</dbReference>
<evidence type="ECO:0000313" key="3">
    <source>
        <dbReference type="Proteomes" id="UP000028824"/>
    </source>
</evidence>
<dbReference type="STRING" id="1105367.CG50_00875"/>
<evidence type="ECO:0000313" key="2">
    <source>
        <dbReference type="EMBL" id="KFI26851.1"/>
    </source>
</evidence>
<dbReference type="Pfam" id="PF00561">
    <property type="entry name" value="Abhydrolase_1"/>
    <property type="match status" value="1"/>
</dbReference>
<comment type="caution">
    <text evidence="2">The sequence shown here is derived from an EMBL/GenBank/DDBJ whole genome shotgun (WGS) entry which is preliminary data.</text>
</comment>
<dbReference type="InterPro" id="IPR050266">
    <property type="entry name" value="AB_hydrolase_sf"/>
</dbReference>
<dbReference type="OrthoDB" id="9793083at2"/>
<dbReference type="PANTHER" id="PTHR43798">
    <property type="entry name" value="MONOACYLGLYCEROL LIPASE"/>
    <property type="match status" value="1"/>
</dbReference>
<dbReference type="Proteomes" id="UP000028824">
    <property type="component" value="Unassembled WGS sequence"/>
</dbReference>
<dbReference type="SUPFAM" id="SSF53474">
    <property type="entry name" value="alpha/beta-Hydrolases"/>
    <property type="match status" value="1"/>
</dbReference>
<dbReference type="PRINTS" id="PR00111">
    <property type="entry name" value="ABHYDROLASE"/>
</dbReference>
<dbReference type="ESTHER" id="9rhob-a0a086xxv1">
    <property type="family name" value="Carboxymethylbutenolide_lactonase"/>
</dbReference>
<name>A0A086XXV1_9RHOB</name>
<sequence length="261" mass="27592">MQVVIHAGAAFHVRDEGPRDGRVVMFANSLGTDLRVWDALVPLLPAGLRLVRFDKRGHGLSDATPAPYDMDTLIGDAEAICTALDLHDITFVGLSIGGMIGQGLAARRPDLLRALVLMDTAAKMGSADMWRDRITAIRAQGIAALAAPILERWFTAPFRAADPDFRLWANMLRRTPVEGYVGCCAAIAGADLSATTRTLSLPVLALCGAEDGSSPPDLVRATAALCGAAFHLIAGAGHLPCVEAPAATARLICDFLERTTP</sequence>
<dbReference type="GO" id="GO:0047570">
    <property type="term" value="F:3-oxoadipate enol-lactonase activity"/>
    <property type="evidence" value="ECO:0007669"/>
    <property type="project" value="InterPro"/>
</dbReference>
<accession>A0A086XXV1</accession>
<reference evidence="2 3" key="1">
    <citation type="submission" date="2014-03" db="EMBL/GenBank/DDBJ databases">
        <title>Genome of Paenirhodobacter enshiensis DW2-9.</title>
        <authorList>
            <person name="Wang D."/>
            <person name="Wang G."/>
        </authorList>
    </citation>
    <scope>NUCLEOTIDE SEQUENCE [LARGE SCALE GENOMIC DNA]</scope>
    <source>
        <strain evidence="2 3">DW2-9</strain>
    </source>
</reference>
<dbReference type="InterPro" id="IPR000073">
    <property type="entry name" value="AB_hydrolase_1"/>
</dbReference>
<dbReference type="eggNOG" id="COG0596">
    <property type="taxonomic scope" value="Bacteria"/>
</dbReference>